<comment type="similarity">
    <text evidence="1">Belongs to the universal stress protein A family.</text>
</comment>
<dbReference type="PANTHER" id="PTHR46268:SF15">
    <property type="entry name" value="UNIVERSAL STRESS PROTEIN HP_0031"/>
    <property type="match status" value="1"/>
</dbReference>
<dbReference type="PRINTS" id="PR01438">
    <property type="entry name" value="UNVRSLSTRESS"/>
</dbReference>
<dbReference type="Proteomes" id="UP001595799">
    <property type="component" value="Unassembled WGS sequence"/>
</dbReference>
<keyword evidence="4" id="KW-1185">Reference proteome</keyword>
<sequence length="289" mass="31650">MSIAAILAVADGSENTADVLKAAFRLGRQHDAYVEVLHIEADPYSSIPLLGEGMSGAMVDQMMNDIRERNREYRETAHAYFEAQCREAGVEPKEARELAGMRGFNAGWKSVEGNEDDVLSRHALLFDMVFMGRPSEDRDSAYTPALEAVLFSAGRPILLLPPGTSDSFGRHVVVAWDGGGQSAKAARNALPFLRMAEQVTVISLVRKEDEETDPQDLVFYLQRHGIRAEARRTEILSSAGESLLAETSEVHGEMLVMGAYGHSRLREFLLGGATQTVLNSAALPVFMAH</sequence>
<comment type="caution">
    <text evidence="3">The sequence shown here is derived from an EMBL/GenBank/DDBJ whole genome shotgun (WGS) entry which is preliminary data.</text>
</comment>
<evidence type="ECO:0000259" key="2">
    <source>
        <dbReference type="Pfam" id="PF00582"/>
    </source>
</evidence>
<dbReference type="SUPFAM" id="SSF52402">
    <property type="entry name" value="Adenine nucleotide alpha hydrolases-like"/>
    <property type="match status" value="2"/>
</dbReference>
<feature type="domain" description="UspA" evidence="2">
    <location>
        <begin position="170"/>
        <end position="288"/>
    </location>
</feature>
<dbReference type="PANTHER" id="PTHR46268">
    <property type="entry name" value="STRESS RESPONSE PROTEIN NHAX"/>
    <property type="match status" value="1"/>
</dbReference>
<dbReference type="CDD" id="cd00293">
    <property type="entry name" value="USP-like"/>
    <property type="match status" value="1"/>
</dbReference>
<proteinExistence type="inferred from homology"/>
<evidence type="ECO:0000313" key="3">
    <source>
        <dbReference type="EMBL" id="MFC4352946.1"/>
    </source>
</evidence>
<organism evidence="3 4">
    <name type="scientific">Fodinicurvata halophila</name>
    <dbReference type="NCBI Taxonomy" id="1419723"/>
    <lineage>
        <taxon>Bacteria</taxon>
        <taxon>Pseudomonadati</taxon>
        <taxon>Pseudomonadota</taxon>
        <taxon>Alphaproteobacteria</taxon>
        <taxon>Rhodospirillales</taxon>
        <taxon>Rhodovibrionaceae</taxon>
        <taxon>Fodinicurvata</taxon>
    </lineage>
</organism>
<dbReference type="EMBL" id="JBHSCW010000010">
    <property type="protein sequence ID" value="MFC4352946.1"/>
    <property type="molecule type" value="Genomic_DNA"/>
</dbReference>
<dbReference type="RefSeq" id="WP_382423323.1">
    <property type="nucleotide sequence ID" value="NZ_JBHSCW010000010.1"/>
</dbReference>
<name>A0ABV8UQC1_9PROT</name>
<protein>
    <submittedName>
        <fullName evidence="3">Universal stress protein</fullName>
    </submittedName>
</protein>
<accession>A0ABV8UQC1</accession>
<evidence type="ECO:0000313" key="4">
    <source>
        <dbReference type="Proteomes" id="UP001595799"/>
    </source>
</evidence>
<dbReference type="Gene3D" id="3.40.50.12370">
    <property type="match status" value="1"/>
</dbReference>
<dbReference type="InterPro" id="IPR006015">
    <property type="entry name" value="Universal_stress_UspA"/>
</dbReference>
<dbReference type="Pfam" id="PF00582">
    <property type="entry name" value="Usp"/>
    <property type="match status" value="1"/>
</dbReference>
<dbReference type="InterPro" id="IPR006016">
    <property type="entry name" value="UspA"/>
</dbReference>
<reference evidence="4" key="1">
    <citation type="journal article" date="2019" name="Int. J. Syst. Evol. Microbiol.">
        <title>The Global Catalogue of Microorganisms (GCM) 10K type strain sequencing project: providing services to taxonomists for standard genome sequencing and annotation.</title>
        <authorList>
            <consortium name="The Broad Institute Genomics Platform"/>
            <consortium name="The Broad Institute Genome Sequencing Center for Infectious Disease"/>
            <person name="Wu L."/>
            <person name="Ma J."/>
        </authorList>
    </citation>
    <scope>NUCLEOTIDE SEQUENCE [LARGE SCALE GENOMIC DNA]</scope>
    <source>
        <strain evidence="4">CECT 8472</strain>
    </source>
</reference>
<gene>
    <name evidence="3" type="ORF">ACFOW6_15445</name>
</gene>
<evidence type="ECO:0000256" key="1">
    <source>
        <dbReference type="ARBA" id="ARBA00008791"/>
    </source>
</evidence>